<evidence type="ECO:0000313" key="2">
    <source>
        <dbReference type="EMBL" id="GAT22524.1"/>
    </source>
</evidence>
<gene>
    <name evidence="2" type="ORF">RIB2604_01505600</name>
</gene>
<reference evidence="2 3" key="1">
    <citation type="journal article" date="2016" name="DNA Res.">
        <title>Genome sequence of Aspergillus luchuensis NBRC 4314.</title>
        <authorList>
            <person name="Yamada O."/>
            <person name="Machida M."/>
            <person name="Hosoyama A."/>
            <person name="Goto M."/>
            <person name="Takahashi T."/>
            <person name="Futagami T."/>
            <person name="Yamagata Y."/>
            <person name="Takeuchi M."/>
            <person name="Kobayashi T."/>
            <person name="Koike H."/>
            <person name="Abe K."/>
            <person name="Asai K."/>
            <person name="Arita M."/>
            <person name="Fujita N."/>
            <person name="Fukuda K."/>
            <person name="Higa K."/>
            <person name="Horikawa H."/>
            <person name="Ishikawa T."/>
            <person name="Jinno K."/>
            <person name="Kato Y."/>
            <person name="Kirimura K."/>
            <person name="Mizutani O."/>
            <person name="Nakasone K."/>
            <person name="Sano M."/>
            <person name="Shiraishi Y."/>
            <person name="Tsukahara M."/>
            <person name="Gomi K."/>
        </authorList>
    </citation>
    <scope>NUCLEOTIDE SEQUENCE [LARGE SCALE GENOMIC DNA]</scope>
    <source>
        <strain evidence="2 3">RIB 2604</strain>
    </source>
</reference>
<feature type="compositionally biased region" description="Gly residues" evidence="1">
    <location>
        <begin position="13"/>
        <end position="23"/>
    </location>
</feature>
<feature type="compositionally biased region" description="Basic and acidic residues" evidence="1">
    <location>
        <begin position="51"/>
        <end position="73"/>
    </location>
</feature>
<organism evidence="2 3">
    <name type="scientific">Aspergillus kawachii</name>
    <name type="common">White koji mold</name>
    <name type="synonym">Aspergillus awamori var. kawachi</name>
    <dbReference type="NCBI Taxonomy" id="1069201"/>
    <lineage>
        <taxon>Eukaryota</taxon>
        <taxon>Fungi</taxon>
        <taxon>Dikarya</taxon>
        <taxon>Ascomycota</taxon>
        <taxon>Pezizomycotina</taxon>
        <taxon>Eurotiomycetes</taxon>
        <taxon>Eurotiomycetidae</taxon>
        <taxon>Eurotiales</taxon>
        <taxon>Aspergillaceae</taxon>
        <taxon>Aspergillus</taxon>
        <taxon>Aspergillus subgen. Circumdati</taxon>
    </lineage>
</organism>
<comment type="caution">
    <text evidence="2">The sequence shown here is derived from an EMBL/GenBank/DDBJ whole genome shotgun (WGS) entry which is preliminary data.</text>
</comment>
<evidence type="ECO:0000256" key="1">
    <source>
        <dbReference type="SAM" id="MobiDB-lite"/>
    </source>
</evidence>
<name>A0A146F8D1_ASPKA</name>
<sequence length="73" mass="7555">MEPTTGIVYSTAGLGGTTRGGPSNGNHGINLAGRRQPWPAAATTAASTEFGSDKERSGLNARRTPDGRSLDKR</sequence>
<accession>A0A146F8D1</accession>
<dbReference type="EMBL" id="BCWF01000015">
    <property type="protein sequence ID" value="GAT22524.1"/>
    <property type="molecule type" value="Genomic_DNA"/>
</dbReference>
<protein>
    <submittedName>
        <fullName evidence="2">Siderochrome-iron transporter</fullName>
    </submittedName>
</protein>
<dbReference type="AlphaFoldDB" id="A0A146F8D1"/>
<evidence type="ECO:0000313" key="3">
    <source>
        <dbReference type="Proteomes" id="UP000075230"/>
    </source>
</evidence>
<reference evidence="3" key="2">
    <citation type="submission" date="2016-02" db="EMBL/GenBank/DDBJ databases">
        <title>Genome sequencing of Aspergillus luchuensis NBRC 4314.</title>
        <authorList>
            <person name="Yamada O."/>
        </authorList>
    </citation>
    <scope>NUCLEOTIDE SEQUENCE [LARGE SCALE GENOMIC DNA]</scope>
    <source>
        <strain evidence="3">RIB 2604</strain>
    </source>
</reference>
<dbReference type="Proteomes" id="UP000075230">
    <property type="component" value="Unassembled WGS sequence"/>
</dbReference>
<feature type="region of interest" description="Disordered" evidence="1">
    <location>
        <begin position="1"/>
        <end position="73"/>
    </location>
</feature>
<proteinExistence type="predicted"/>